<dbReference type="Proteomes" id="UP000824782">
    <property type="component" value="Unassembled WGS sequence"/>
</dbReference>
<name>A0AAV7BM81_ENGPU</name>
<evidence type="ECO:0000313" key="1">
    <source>
        <dbReference type="EMBL" id="KAG8573733.1"/>
    </source>
</evidence>
<sequence length="79" mass="8475">MKLGGGLAKTQTCSHLRFGYVKKKSDKNPTWESALRVYLLTLLQLGEGKTEQGESVTQGGGVAEGEAIGLGFIRLSHLL</sequence>
<evidence type="ECO:0000313" key="2">
    <source>
        <dbReference type="Proteomes" id="UP000824782"/>
    </source>
</evidence>
<protein>
    <submittedName>
        <fullName evidence="1">Uncharacterized protein</fullName>
    </submittedName>
</protein>
<organism evidence="1 2">
    <name type="scientific">Engystomops pustulosus</name>
    <name type="common">Tungara frog</name>
    <name type="synonym">Physalaemus pustulosus</name>
    <dbReference type="NCBI Taxonomy" id="76066"/>
    <lineage>
        <taxon>Eukaryota</taxon>
        <taxon>Metazoa</taxon>
        <taxon>Chordata</taxon>
        <taxon>Craniata</taxon>
        <taxon>Vertebrata</taxon>
        <taxon>Euteleostomi</taxon>
        <taxon>Amphibia</taxon>
        <taxon>Batrachia</taxon>
        <taxon>Anura</taxon>
        <taxon>Neobatrachia</taxon>
        <taxon>Hyloidea</taxon>
        <taxon>Leptodactylidae</taxon>
        <taxon>Leiuperinae</taxon>
        <taxon>Engystomops</taxon>
    </lineage>
</organism>
<accession>A0AAV7BM81</accession>
<proteinExistence type="predicted"/>
<comment type="caution">
    <text evidence="1">The sequence shown here is derived from an EMBL/GenBank/DDBJ whole genome shotgun (WGS) entry which is preliminary data.</text>
</comment>
<gene>
    <name evidence="1" type="ORF">GDO81_012520</name>
</gene>
<reference evidence="1" key="1">
    <citation type="thesis" date="2020" institute="ProQuest LLC" country="789 East Eisenhower Parkway, Ann Arbor, MI, USA">
        <title>Comparative Genomics and Chromosome Evolution.</title>
        <authorList>
            <person name="Mudd A.B."/>
        </authorList>
    </citation>
    <scope>NUCLEOTIDE SEQUENCE</scope>
    <source>
        <strain evidence="1">237g6f4</strain>
        <tissue evidence="1">Blood</tissue>
    </source>
</reference>
<dbReference type="AlphaFoldDB" id="A0AAV7BM81"/>
<dbReference type="EMBL" id="WNYA01000005">
    <property type="protein sequence ID" value="KAG8573733.1"/>
    <property type="molecule type" value="Genomic_DNA"/>
</dbReference>
<keyword evidence="2" id="KW-1185">Reference proteome</keyword>